<dbReference type="Proteomes" id="UP000823631">
    <property type="component" value="Unassembled WGS sequence"/>
</dbReference>
<proteinExistence type="predicted"/>
<comment type="caution">
    <text evidence="1">The sequence shown here is derived from an EMBL/GenBank/DDBJ whole genome shotgun (WGS) entry which is preliminary data.</text>
</comment>
<gene>
    <name evidence="1" type="ORF">IAB19_05980</name>
</gene>
<reference evidence="1" key="1">
    <citation type="submission" date="2020-10" db="EMBL/GenBank/DDBJ databases">
        <authorList>
            <person name="Gilroy R."/>
        </authorList>
    </citation>
    <scope>NUCLEOTIDE SEQUENCE</scope>
    <source>
        <strain evidence="1">17213</strain>
    </source>
</reference>
<evidence type="ECO:0000313" key="2">
    <source>
        <dbReference type="Proteomes" id="UP000823631"/>
    </source>
</evidence>
<reference evidence="1" key="2">
    <citation type="journal article" date="2021" name="PeerJ">
        <title>Extensive microbial diversity within the chicken gut microbiome revealed by metagenomics and culture.</title>
        <authorList>
            <person name="Gilroy R."/>
            <person name="Ravi A."/>
            <person name="Getino M."/>
            <person name="Pursley I."/>
            <person name="Horton D.L."/>
            <person name="Alikhan N.F."/>
            <person name="Baker D."/>
            <person name="Gharbi K."/>
            <person name="Hall N."/>
            <person name="Watson M."/>
            <person name="Adriaenssens E.M."/>
            <person name="Foster-Nyarko E."/>
            <person name="Jarju S."/>
            <person name="Secka A."/>
            <person name="Antonio M."/>
            <person name="Oren A."/>
            <person name="Chaudhuri R.R."/>
            <person name="La Ragione R."/>
            <person name="Hildebrand F."/>
            <person name="Pallen M.J."/>
        </authorList>
    </citation>
    <scope>NUCLEOTIDE SEQUENCE</scope>
    <source>
        <strain evidence="1">17213</strain>
    </source>
</reference>
<organism evidence="1 2">
    <name type="scientific">Candidatus Avisuccinivibrio stercorigallinarum</name>
    <dbReference type="NCBI Taxonomy" id="2840704"/>
    <lineage>
        <taxon>Bacteria</taxon>
        <taxon>Pseudomonadati</taxon>
        <taxon>Pseudomonadota</taxon>
        <taxon>Gammaproteobacteria</taxon>
        <taxon>Aeromonadales</taxon>
        <taxon>Succinivibrionaceae</taxon>
        <taxon>Succinivibrionaceae incertae sedis</taxon>
        <taxon>Candidatus Avisuccinivibrio</taxon>
    </lineage>
</organism>
<dbReference type="AlphaFoldDB" id="A0A9D9DAQ2"/>
<evidence type="ECO:0000313" key="1">
    <source>
        <dbReference type="EMBL" id="MBO8415910.1"/>
    </source>
</evidence>
<dbReference type="EMBL" id="JADINH010000127">
    <property type="protein sequence ID" value="MBO8415910.1"/>
    <property type="molecule type" value="Genomic_DNA"/>
</dbReference>
<sequence length="383" mass="42216">MSEFIVNEAKFVIDLDDGIKDELLSPGQILPGGLEIESKLDRAHNFQIYEVVDGSAQVLVVREALMRRWADEGYLPSSAFMRVEAAGGEYVYALVSPCSLVMGRVSALRAYGSLRYALNFAAALQFSRTLNPDISFRDGIYCELYGVVLPSYSRVREVCDHALFLNVLSPDQTEDLSSRAEMSPSELNYYVAAMDLRQHGFALAAEEPLLHSGEIVEAAGFDCPERVCGVTALSENFELYALHGEKQLLLLKPRFAQQLIDCALLEAYQLLNLRLGGEFVRALIFSKRQPAETLNDRHYGLDVTSAFRLALALKKSRTLTPQADFTDGLYLASLGVILPQGTLAEGMDGQAVDRALFASIIEHGPFANAPFDYAELDALKALL</sequence>
<name>A0A9D9DAQ2_9GAMM</name>
<accession>A0A9D9DAQ2</accession>
<protein>
    <submittedName>
        <fullName evidence="1">Uncharacterized protein</fullName>
    </submittedName>
</protein>